<organism evidence="1 2">
    <name type="scientific">Streptomyces albiaxialis</name>
    <dbReference type="NCBI Taxonomy" id="329523"/>
    <lineage>
        <taxon>Bacteria</taxon>
        <taxon>Bacillati</taxon>
        <taxon>Actinomycetota</taxon>
        <taxon>Actinomycetes</taxon>
        <taxon>Kitasatosporales</taxon>
        <taxon>Streptomycetaceae</taxon>
        <taxon>Streptomyces</taxon>
    </lineage>
</organism>
<dbReference type="RefSeq" id="WP_344525074.1">
    <property type="nucleotide sequence ID" value="NZ_BAAAPE010000002.1"/>
</dbReference>
<accession>A0ABP5HAU1</accession>
<dbReference type="EMBL" id="BAAAPE010000002">
    <property type="protein sequence ID" value="GAA2066843.1"/>
    <property type="molecule type" value="Genomic_DNA"/>
</dbReference>
<proteinExistence type="predicted"/>
<name>A0ABP5HAU1_9ACTN</name>
<keyword evidence="2" id="KW-1185">Reference proteome</keyword>
<comment type="caution">
    <text evidence="1">The sequence shown here is derived from an EMBL/GenBank/DDBJ whole genome shotgun (WGS) entry which is preliminary data.</text>
</comment>
<dbReference type="Proteomes" id="UP001500016">
    <property type="component" value="Unassembled WGS sequence"/>
</dbReference>
<sequence length="111" mass="11914">MPGILNTHVVCPPCRSAFKRPSGTGARCVRCGGDMIDAGPQLAVPSRRDTDGWRALAAVLSAGVRFPAVGCEADGPGYRPRTMREVRDRVALAERTGRPLTELLTNPDPWS</sequence>
<evidence type="ECO:0008006" key="3">
    <source>
        <dbReference type="Google" id="ProtNLM"/>
    </source>
</evidence>
<evidence type="ECO:0000313" key="1">
    <source>
        <dbReference type="EMBL" id="GAA2066843.1"/>
    </source>
</evidence>
<evidence type="ECO:0000313" key="2">
    <source>
        <dbReference type="Proteomes" id="UP001500016"/>
    </source>
</evidence>
<gene>
    <name evidence="1" type="ORF">GCM10009801_13690</name>
</gene>
<reference evidence="2" key="1">
    <citation type="journal article" date="2019" name="Int. J. Syst. Evol. Microbiol.">
        <title>The Global Catalogue of Microorganisms (GCM) 10K type strain sequencing project: providing services to taxonomists for standard genome sequencing and annotation.</title>
        <authorList>
            <consortium name="The Broad Institute Genomics Platform"/>
            <consortium name="The Broad Institute Genome Sequencing Center for Infectious Disease"/>
            <person name="Wu L."/>
            <person name="Ma J."/>
        </authorList>
    </citation>
    <scope>NUCLEOTIDE SEQUENCE [LARGE SCALE GENOMIC DNA]</scope>
    <source>
        <strain evidence="2">JCM 15478</strain>
    </source>
</reference>
<protein>
    <recommendedName>
        <fullName evidence="3">Deoxyxylulose-5-phosphate synthase</fullName>
    </recommendedName>
</protein>